<accession>A0ABT9INX2</accession>
<evidence type="ECO:0000313" key="2">
    <source>
        <dbReference type="Proteomes" id="UP001232725"/>
    </source>
</evidence>
<dbReference type="Proteomes" id="UP001232725">
    <property type="component" value="Unassembled WGS sequence"/>
</dbReference>
<keyword evidence="2" id="KW-1185">Reference proteome</keyword>
<evidence type="ECO:0000313" key="1">
    <source>
        <dbReference type="EMBL" id="MDP5227280.1"/>
    </source>
</evidence>
<dbReference type="EMBL" id="JAVALS010000004">
    <property type="protein sequence ID" value="MDP5227280.1"/>
    <property type="molecule type" value="Genomic_DNA"/>
</dbReference>
<sequence>MSVVRFLARPLIASSFISEGIAKAKAAQDPERRPSALVRRAADALPVELGDAALNRITAGVQVGAGGLYALGRFPRFAALLLAGSAACSTLIDYRAADATSKEGRAARRRGLLKNLALVGATLLATVDTAGKPSLAWRASNRPSATPNPPKGH</sequence>
<name>A0ABT9INX2_9MICC</name>
<reference evidence="1 2" key="1">
    <citation type="submission" date="2023-08" db="EMBL/GenBank/DDBJ databases">
        <title>Arthrobacter horti sp. nov., isolated from forest soil.</title>
        <authorList>
            <person name="Park M."/>
        </authorList>
    </citation>
    <scope>NUCLEOTIDE SEQUENCE [LARGE SCALE GENOMIC DNA]</scope>
    <source>
        <strain evidence="1 2">YJM1</strain>
    </source>
</reference>
<proteinExistence type="predicted"/>
<comment type="caution">
    <text evidence="1">The sequence shown here is derived from an EMBL/GenBank/DDBJ whole genome shotgun (WGS) entry which is preliminary data.</text>
</comment>
<gene>
    <name evidence="1" type="ORF">Q9R02_08970</name>
</gene>
<protein>
    <submittedName>
        <fullName evidence="1">DoxX family membrane protein</fullName>
    </submittedName>
</protein>
<organism evidence="1 2">
    <name type="scientific">Arthrobacter horti</name>
    <dbReference type="NCBI Taxonomy" id="3068273"/>
    <lineage>
        <taxon>Bacteria</taxon>
        <taxon>Bacillati</taxon>
        <taxon>Actinomycetota</taxon>
        <taxon>Actinomycetes</taxon>
        <taxon>Micrococcales</taxon>
        <taxon>Micrococcaceae</taxon>
        <taxon>Arthrobacter</taxon>
    </lineage>
</organism>
<dbReference type="RefSeq" id="WP_305996323.1">
    <property type="nucleotide sequence ID" value="NZ_JAVALS010000004.1"/>
</dbReference>